<dbReference type="GO" id="GO:0003700">
    <property type="term" value="F:DNA-binding transcription factor activity"/>
    <property type="evidence" value="ECO:0007669"/>
    <property type="project" value="InterPro"/>
</dbReference>
<feature type="domain" description="BZIP" evidence="2">
    <location>
        <begin position="170"/>
        <end position="228"/>
    </location>
</feature>
<dbReference type="InterPro" id="IPR004827">
    <property type="entry name" value="bZIP"/>
</dbReference>
<evidence type="ECO:0000313" key="3">
    <source>
        <dbReference type="EMBL" id="RNA34231.1"/>
    </source>
</evidence>
<reference evidence="3 4" key="1">
    <citation type="journal article" date="2018" name="Sci. Rep.">
        <title>Genomic signatures of local adaptation to the degree of environmental predictability in rotifers.</title>
        <authorList>
            <person name="Franch-Gras L."/>
            <person name="Hahn C."/>
            <person name="Garcia-Roger E.M."/>
            <person name="Carmona M.J."/>
            <person name="Serra M."/>
            <person name="Gomez A."/>
        </authorList>
    </citation>
    <scope>NUCLEOTIDE SEQUENCE [LARGE SCALE GENOMIC DNA]</scope>
    <source>
        <strain evidence="3">HYR1</strain>
    </source>
</reference>
<gene>
    <name evidence="3" type="ORF">BpHYR1_000060</name>
</gene>
<sequence length="232" mass="26590">SLLIEDINNAAEKNNSFYGDELENSVFLENQNLVDFLSPTSSRQLEECLKDMSPFDLNLTDDSKLESKQSKSDFLAFGTDTQIQEDNQEIINSDPFLCELDFSINSDQDVTNPAESIVGEHLYASKRQLDQDEEAVACDESEKSKKKQRTKGIYRAKDVKSEQDFMNYIERRLKNNKSSKISRSNKKTIYNQMDQKSDQLEADNQLLKDKIEKLQTNISLLKTYLISNINSG</sequence>
<dbReference type="AlphaFoldDB" id="A0A3M7SEM1"/>
<proteinExistence type="predicted"/>
<organism evidence="3 4">
    <name type="scientific">Brachionus plicatilis</name>
    <name type="common">Marine rotifer</name>
    <name type="synonym">Brachionus muelleri</name>
    <dbReference type="NCBI Taxonomy" id="10195"/>
    <lineage>
        <taxon>Eukaryota</taxon>
        <taxon>Metazoa</taxon>
        <taxon>Spiralia</taxon>
        <taxon>Gnathifera</taxon>
        <taxon>Rotifera</taxon>
        <taxon>Eurotatoria</taxon>
        <taxon>Monogononta</taxon>
        <taxon>Pseudotrocha</taxon>
        <taxon>Ploima</taxon>
        <taxon>Brachionidae</taxon>
        <taxon>Brachionus</taxon>
    </lineage>
</organism>
<dbReference type="SMART" id="SM00338">
    <property type="entry name" value="BRLZ"/>
    <property type="match status" value="1"/>
</dbReference>
<dbReference type="Pfam" id="PF07716">
    <property type="entry name" value="bZIP_2"/>
    <property type="match status" value="1"/>
</dbReference>
<dbReference type="InterPro" id="IPR046347">
    <property type="entry name" value="bZIP_sf"/>
</dbReference>
<keyword evidence="1" id="KW-0175">Coiled coil</keyword>
<dbReference type="Proteomes" id="UP000276133">
    <property type="component" value="Unassembled WGS sequence"/>
</dbReference>
<evidence type="ECO:0000313" key="4">
    <source>
        <dbReference type="Proteomes" id="UP000276133"/>
    </source>
</evidence>
<dbReference type="SUPFAM" id="SSF57959">
    <property type="entry name" value="Leucine zipper domain"/>
    <property type="match status" value="1"/>
</dbReference>
<accession>A0A3M7SEM1</accession>
<dbReference type="Gene3D" id="1.20.5.170">
    <property type="match status" value="1"/>
</dbReference>
<feature type="coiled-coil region" evidence="1">
    <location>
        <begin position="190"/>
        <end position="217"/>
    </location>
</feature>
<feature type="non-terminal residue" evidence="3">
    <location>
        <position position="1"/>
    </location>
</feature>
<evidence type="ECO:0000259" key="2">
    <source>
        <dbReference type="PROSITE" id="PS50217"/>
    </source>
</evidence>
<evidence type="ECO:0000256" key="1">
    <source>
        <dbReference type="SAM" id="Coils"/>
    </source>
</evidence>
<name>A0A3M7SEM1_BRAPC</name>
<dbReference type="PROSITE" id="PS50217">
    <property type="entry name" value="BZIP"/>
    <property type="match status" value="1"/>
</dbReference>
<keyword evidence="4" id="KW-1185">Reference proteome</keyword>
<dbReference type="EMBL" id="REGN01001512">
    <property type="protein sequence ID" value="RNA34231.1"/>
    <property type="molecule type" value="Genomic_DNA"/>
</dbReference>
<protein>
    <recommendedName>
        <fullName evidence="2">BZIP domain-containing protein</fullName>
    </recommendedName>
</protein>
<comment type="caution">
    <text evidence="3">The sequence shown here is derived from an EMBL/GenBank/DDBJ whole genome shotgun (WGS) entry which is preliminary data.</text>
</comment>